<evidence type="ECO:0000313" key="1">
    <source>
        <dbReference type="EMBL" id="CDC72333.1"/>
    </source>
</evidence>
<name>R6TFX2_9BACT</name>
<organism evidence="1 2">
    <name type="scientific">Candidatus Colimorpha enterica</name>
    <dbReference type="NCBI Taxonomy" id="3083063"/>
    <lineage>
        <taxon>Bacteria</taxon>
        <taxon>Pseudomonadati</taxon>
        <taxon>Bacteroidota</taxon>
        <taxon>Bacteroidia</taxon>
        <taxon>Bacteroidales</taxon>
        <taxon>Candidatus Colimorpha</taxon>
    </lineage>
</organism>
<sequence>MPTAVRMTPETTYETSILAGVSFVLSIRI</sequence>
<comment type="caution">
    <text evidence="1">The sequence shown here is derived from an EMBL/GenBank/DDBJ whole genome shotgun (WGS) entry which is preliminary data.</text>
</comment>
<gene>
    <name evidence="1" type="ORF">BN580_01009</name>
</gene>
<proteinExistence type="predicted"/>
<evidence type="ECO:0000313" key="2">
    <source>
        <dbReference type="Proteomes" id="UP000017938"/>
    </source>
</evidence>
<dbReference type="Proteomes" id="UP000017938">
    <property type="component" value="Unassembled WGS sequence"/>
</dbReference>
<protein>
    <submittedName>
        <fullName evidence="1">Uncharacterized protein</fullName>
    </submittedName>
</protein>
<reference evidence="1" key="1">
    <citation type="submission" date="2012-11" db="EMBL/GenBank/DDBJ databases">
        <title>Dependencies among metagenomic species, viruses, plasmids and units of genetic variation.</title>
        <authorList>
            <person name="Nielsen H.B."/>
            <person name="Almeida M."/>
            <person name="Juncker A.S."/>
            <person name="Rasmussen S."/>
            <person name="Li J."/>
            <person name="Sunagawa S."/>
            <person name="Plichta D."/>
            <person name="Gautier L."/>
            <person name="Le Chatelier E."/>
            <person name="Peletier E."/>
            <person name="Bonde I."/>
            <person name="Nielsen T."/>
            <person name="Manichanh C."/>
            <person name="Arumugam M."/>
            <person name="Batto J."/>
            <person name="Santos M.B.Q.D."/>
            <person name="Blom N."/>
            <person name="Borruel N."/>
            <person name="Burgdorf K.S."/>
            <person name="Boumezbeur F."/>
            <person name="Casellas F."/>
            <person name="Dore J."/>
            <person name="Guarner F."/>
            <person name="Hansen T."/>
            <person name="Hildebrand F."/>
            <person name="Kaas R.S."/>
            <person name="Kennedy S."/>
            <person name="Kristiansen K."/>
            <person name="Kultima J.R."/>
            <person name="Leonard P."/>
            <person name="Levenez F."/>
            <person name="Lund O."/>
            <person name="Moumen B."/>
            <person name="Le Paslier D."/>
            <person name="Pons N."/>
            <person name="Pedersen O."/>
            <person name="Prifti E."/>
            <person name="Qin J."/>
            <person name="Raes J."/>
            <person name="Tap J."/>
            <person name="Tims S."/>
            <person name="Ussery D.W."/>
            <person name="Yamada T."/>
            <person name="MetaHit consortium"/>
            <person name="Renault P."/>
            <person name="Sicheritz-Ponten T."/>
            <person name="Bork P."/>
            <person name="Wang J."/>
            <person name="Brunak S."/>
            <person name="Ehrlich S.D."/>
        </authorList>
    </citation>
    <scope>NUCLEOTIDE SEQUENCE [LARGE SCALE GENOMIC DNA]</scope>
</reference>
<dbReference type="EMBL" id="CBFW010000105">
    <property type="protein sequence ID" value="CDC72333.1"/>
    <property type="molecule type" value="Genomic_DNA"/>
</dbReference>
<dbReference type="AlphaFoldDB" id="R6TFX2"/>
<accession>R6TFX2</accession>